<protein>
    <recommendedName>
        <fullName evidence="2">Alpha/beta hydrolase fold-3 domain-containing protein</fullName>
    </recommendedName>
</protein>
<accession>A0A072PVL2</accession>
<dbReference type="AlphaFoldDB" id="A0A072PVL2"/>
<dbReference type="Pfam" id="PF07859">
    <property type="entry name" value="Abhydrolase_3"/>
    <property type="match status" value="1"/>
</dbReference>
<keyword evidence="4" id="KW-1185">Reference proteome</keyword>
<dbReference type="STRING" id="1182545.A0A072PVL2"/>
<reference evidence="3 4" key="1">
    <citation type="submission" date="2013-03" db="EMBL/GenBank/DDBJ databases">
        <title>The Genome Sequence of Exophiala aquamarina CBS 119918.</title>
        <authorList>
            <consortium name="The Broad Institute Genomics Platform"/>
            <person name="Cuomo C."/>
            <person name="de Hoog S."/>
            <person name="Gorbushina A."/>
            <person name="Walker B."/>
            <person name="Young S.K."/>
            <person name="Zeng Q."/>
            <person name="Gargeya S."/>
            <person name="Fitzgerald M."/>
            <person name="Haas B."/>
            <person name="Abouelleil A."/>
            <person name="Allen A.W."/>
            <person name="Alvarado L."/>
            <person name="Arachchi H.M."/>
            <person name="Berlin A.M."/>
            <person name="Chapman S.B."/>
            <person name="Gainer-Dewar J."/>
            <person name="Goldberg J."/>
            <person name="Griggs A."/>
            <person name="Gujja S."/>
            <person name="Hansen M."/>
            <person name="Howarth C."/>
            <person name="Imamovic A."/>
            <person name="Ireland A."/>
            <person name="Larimer J."/>
            <person name="McCowan C."/>
            <person name="Murphy C."/>
            <person name="Pearson M."/>
            <person name="Poon T.W."/>
            <person name="Priest M."/>
            <person name="Roberts A."/>
            <person name="Saif S."/>
            <person name="Shea T."/>
            <person name="Sisk P."/>
            <person name="Sykes S."/>
            <person name="Wortman J."/>
            <person name="Nusbaum C."/>
            <person name="Birren B."/>
        </authorList>
    </citation>
    <scope>NUCLEOTIDE SEQUENCE [LARGE SCALE GENOMIC DNA]</scope>
    <source>
        <strain evidence="3 4">CBS 119918</strain>
    </source>
</reference>
<dbReference type="PANTHER" id="PTHR48081">
    <property type="entry name" value="AB HYDROLASE SUPERFAMILY PROTEIN C4A8.06C"/>
    <property type="match status" value="1"/>
</dbReference>
<evidence type="ECO:0000313" key="3">
    <source>
        <dbReference type="EMBL" id="KEF59615.1"/>
    </source>
</evidence>
<evidence type="ECO:0000256" key="1">
    <source>
        <dbReference type="ARBA" id="ARBA00022801"/>
    </source>
</evidence>
<organism evidence="3 4">
    <name type="scientific">Exophiala aquamarina CBS 119918</name>
    <dbReference type="NCBI Taxonomy" id="1182545"/>
    <lineage>
        <taxon>Eukaryota</taxon>
        <taxon>Fungi</taxon>
        <taxon>Dikarya</taxon>
        <taxon>Ascomycota</taxon>
        <taxon>Pezizomycotina</taxon>
        <taxon>Eurotiomycetes</taxon>
        <taxon>Chaetothyriomycetidae</taxon>
        <taxon>Chaetothyriales</taxon>
        <taxon>Herpotrichiellaceae</taxon>
        <taxon>Exophiala</taxon>
    </lineage>
</organism>
<dbReference type="Gene3D" id="3.40.50.1820">
    <property type="entry name" value="alpha/beta hydrolase"/>
    <property type="match status" value="1"/>
</dbReference>
<dbReference type="OrthoDB" id="2152029at2759"/>
<comment type="caution">
    <text evidence="3">The sequence shown here is derived from an EMBL/GenBank/DDBJ whole genome shotgun (WGS) entry which is preliminary data.</text>
</comment>
<keyword evidence="1" id="KW-0378">Hydrolase</keyword>
<evidence type="ECO:0000313" key="4">
    <source>
        <dbReference type="Proteomes" id="UP000027920"/>
    </source>
</evidence>
<dbReference type="HOGENOM" id="CLU_067136_0_0_1"/>
<dbReference type="Proteomes" id="UP000027920">
    <property type="component" value="Unassembled WGS sequence"/>
</dbReference>
<dbReference type="RefSeq" id="XP_013262205.1">
    <property type="nucleotide sequence ID" value="XM_013406751.1"/>
</dbReference>
<name>A0A072PVL2_9EURO</name>
<dbReference type="InterPro" id="IPR013094">
    <property type="entry name" value="AB_hydrolase_3"/>
</dbReference>
<gene>
    <name evidence="3" type="ORF">A1O9_04461</name>
</gene>
<dbReference type="VEuPathDB" id="FungiDB:A1O9_04461"/>
<proteinExistence type="predicted"/>
<dbReference type="PANTHER" id="PTHR48081:SF8">
    <property type="entry name" value="ALPHA_BETA HYDROLASE FOLD-3 DOMAIN-CONTAINING PROTEIN-RELATED"/>
    <property type="match status" value="1"/>
</dbReference>
<evidence type="ECO:0000259" key="2">
    <source>
        <dbReference type="Pfam" id="PF07859"/>
    </source>
</evidence>
<dbReference type="InterPro" id="IPR029058">
    <property type="entry name" value="AB_hydrolase_fold"/>
</dbReference>
<sequence length="348" mass="38270">MANLLLLILRHPLRSLIFTHSFFSQILLAILRRLLLPHFPSHQSLRLQIQRAYLAAASLTFPDLTHRLPVGDLSPDRARKVEGTPAYLIPGSRQISDFACPKNGTQACVALFAHGGGYARGEARMYANYMERWVRGAAQAKLDLLFLSVEYPLSTEKSHPAQLNAFIQGYRYLLDSGVKPQNVIFMGDSAGGGLCILSGITLKRFGLPQPAATVLISPWMDLTLSAYQGGNAAVETDYFMMANENVPGLVSLFIGGLPPDSPEVNPLCCQPADIKGLNPQLIFTGGAEFARRDSELWAEKCNEAGVTHKMIIEWGQLHIYAVGSKFTAPAVRGKTDNLIIDWIKEHVK</sequence>
<dbReference type="EMBL" id="AMGV01000003">
    <property type="protein sequence ID" value="KEF59615.1"/>
    <property type="molecule type" value="Genomic_DNA"/>
</dbReference>
<dbReference type="SUPFAM" id="SSF53474">
    <property type="entry name" value="alpha/beta-Hydrolases"/>
    <property type="match status" value="1"/>
</dbReference>
<dbReference type="GO" id="GO:0016787">
    <property type="term" value="F:hydrolase activity"/>
    <property type="evidence" value="ECO:0007669"/>
    <property type="project" value="UniProtKB-KW"/>
</dbReference>
<dbReference type="GeneID" id="25279392"/>
<feature type="domain" description="Alpha/beta hydrolase fold-3" evidence="2">
    <location>
        <begin position="111"/>
        <end position="320"/>
    </location>
</feature>
<dbReference type="InterPro" id="IPR050300">
    <property type="entry name" value="GDXG_lipolytic_enzyme"/>
</dbReference>